<protein>
    <submittedName>
        <fullName evidence="3">Uncharacterized protein</fullName>
    </submittedName>
</protein>
<evidence type="ECO:0000256" key="2">
    <source>
        <dbReference type="SAM" id="Phobius"/>
    </source>
</evidence>
<dbReference type="AlphaFoldDB" id="F0RJM7"/>
<dbReference type="STRING" id="693977.Deipr_1456"/>
<evidence type="ECO:0000313" key="3">
    <source>
        <dbReference type="EMBL" id="ADY26597.1"/>
    </source>
</evidence>
<reference evidence="4" key="1">
    <citation type="submission" date="2011-02" db="EMBL/GenBank/DDBJ databases">
        <title>The complete sequence of chromosome of Deinococcus proteolyticus DSM 20540.</title>
        <authorList>
            <consortium name="US DOE Joint Genome Institute (JGI-PGF)"/>
            <person name="Lucas S."/>
            <person name="Copeland A."/>
            <person name="Lapidus A."/>
            <person name="Bruce D."/>
            <person name="Goodwin L."/>
            <person name="Pitluck S."/>
            <person name="Kyrpides N."/>
            <person name="Mavromatis K."/>
            <person name="Pagani I."/>
            <person name="Ivanova N."/>
            <person name="Ovchinnikova G."/>
            <person name="Zeytun A."/>
            <person name="Detter J.C."/>
            <person name="Han C."/>
            <person name="Land M."/>
            <person name="Hauser L."/>
            <person name="Markowitz V."/>
            <person name="Cheng J.-F."/>
            <person name="Hugenholtz P."/>
            <person name="Woyke T."/>
            <person name="Wu D."/>
            <person name="Pukall R."/>
            <person name="Steenblock K."/>
            <person name="Brambilla E."/>
            <person name="Klenk H.-P."/>
            <person name="Eisen J.A."/>
        </authorList>
    </citation>
    <scope>NUCLEOTIDE SEQUENCE [LARGE SCALE GENOMIC DNA]</scope>
    <source>
        <strain evidence="4">ATCC 35074 / DSM 20540 / JCM 6276 / NBRC 101906 / NCIMB 13154 / VKM Ac-1939 / CCM 2703 / MRP</strain>
    </source>
</reference>
<dbReference type="Proteomes" id="UP000007718">
    <property type="component" value="Chromosome"/>
</dbReference>
<evidence type="ECO:0000313" key="4">
    <source>
        <dbReference type="Proteomes" id="UP000007718"/>
    </source>
</evidence>
<keyword evidence="4" id="KW-1185">Reference proteome</keyword>
<dbReference type="EMBL" id="CP002536">
    <property type="protein sequence ID" value="ADY26597.1"/>
    <property type="molecule type" value="Genomic_DNA"/>
</dbReference>
<reference evidence="3 4" key="2">
    <citation type="journal article" date="2012" name="Stand. Genomic Sci.">
        <title>Complete genome sequence of the orange-red pigmented, radioresistant Deinococcus proteolyticus type strain (MRP(T)).</title>
        <authorList>
            <person name="Copeland A."/>
            <person name="Zeytun A."/>
            <person name="Yassawong M."/>
            <person name="Nolan M."/>
            <person name="Lucas S."/>
            <person name="Hammon N."/>
            <person name="Deshpande S."/>
            <person name="Cheng J.F."/>
            <person name="Han C."/>
            <person name="Tapia R."/>
            <person name="Goodwin L.A."/>
            <person name="Pitluck S."/>
            <person name="Mavromatis K."/>
            <person name="Liolios K."/>
            <person name="Pagani I."/>
            <person name="Ivanova N."/>
            <person name="Mikhailova N."/>
            <person name="Pati A."/>
            <person name="Chen A."/>
            <person name="Palaniappan K."/>
            <person name="Land M."/>
            <person name="Hauser L."/>
            <person name="Jeffries C.D."/>
            <person name="Brambilla E.M."/>
            <person name="Rohde M."/>
            <person name="Sikorski J."/>
            <person name="Pukall R."/>
            <person name="Goker M."/>
            <person name="Detter J.C."/>
            <person name="Woyke T."/>
            <person name="Bristow J."/>
            <person name="Eisen J.A."/>
            <person name="Markowitz V."/>
            <person name="Hugenholtz P."/>
            <person name="Kyrpides N.C."/>
            <person name="Klenk H.P."/>
            <person name="Lapidus A."/>
        </authorList>
    </citation>
    <scope>NUCLEOTIDE SEQUENCE [LARGE SCALE GENOMIC DNA]</scope>
    <source>
        <strain evidence="4">ATCC 35074 / DSM 20540 / JCM 6276 / NBRC 101906 / NCIMB 13154 / VKM Ac-1939 / CCM 2703 / MRP</strain>
    </source>
</reference>
<gene>
    <name evidence="3" type="ordered locus">Deipr_1456</name>
</gene>
<keyword evidence="2" id="KW-0472">Membrane</keyword>
<keyword evidence="2" id="KW-0812">Transmembrane</keyword>
<evidence type="ECO:0000256" key="1">
    <source>
        <dbReference type="SAM" id="MobiDB-lite"/>
    </source>
</evidence>
<feature type="transmembrane region" description="Helical" evidence="2">
    <location>
        <begin position="35"/>
        <end position="52"/>
    </location>
</feature>
<organism evidence="3 4">
    <name type="scientific">Deinococcus proteolyticus (strain ATCC 35074 / DSM 20540 / JCM 6276 / NBRC 101906 / NCIMB 13154 / VKM Ac-1939 / CCM 2703 / MRP)</name>
    <dbReference type="NCBI Taxonomy" id="693977"/>
    <lineage>
        <taxon>Bacteria</taxon>
        <taxon>Thermotogati</taxon>
        <taxon>Deinococcota</taxon>
        <taxon>Deinococci</taxon>
        <taxon>Deinococcales</taxon>
        <taxon>Deinococcaceae</taxon>
        <taxon>Deinococcus</taxon>
    </lineage>
</organism>
<keyword evidence="2" id="KW-1133">Transmembrane helix</keyword>
<dbReference type="HOGENOM" id="CLU_3060811_0_0_0"/>
<feature type="region of interest" description="Disordered" evidence="1">
    <location>
        <begin position="1"/>
        <end position="26"/>
    </location>
</feature>
<name>F0RJM7_DEIPM</name>
<proteinExistence type="predicted"/>
<sequence length="53" mass="6289">MPKHPGTTERRTEPPPRDRYEQQRERNGQFWKTNLLLDAVMTVVVALGRIWGR</sequence>
<accession>F0RJM7</accession>
<dbReference type="KEGG" id="dpt:Deipr_1456"/>
<dbReference type="RefSeq" id="WP_013615205.1">
    <property type="nucleotide sequence ID" value="NC_015161.1"/>
</dbReference>